<feature type="compositionally biased region" description="Low complexity" evidence="1">
    <location>
        <begin position="292"/>
        <end position="311"/>
    </location>
</feature>
<sequence length="531" mass="59952">MVNILTWSVLTLLASFVVCQFPFRQRVSQWQRFRNGHPVFPQNAARQALQRNPWPINVEANVGNQQAENNELDSDIIAFDDPSAGLDEFLEGLFEDNDLDSDESQSVNVQPNSVRIRSGSGDIQLNTNDGTIHFNDIAQNAKLEHELLFGGLLKDLSGTGVRSQTSSIVNIPAGQTDLAEQIRMRVRQMQGQQPTASNMRQPIRIASPFNSQGNQRVLALPLQPRPMNQNFEGGSHTRNMVINEQRPRHTLLVLLNNTRLGTNNVRRGPNTGLFTTRTLRINRFNNNNQINRSDLRFSTRNSTRSITSRNNFQNGARQALQPRQAATQQPSQNIVGPARTLSVNNQRQRQNVLPSQARNNNQPSSAANNVPSTHAGRNMANPIFLANQRQQQRTTSNNPNIMNNNRNVPESQRQNLNRIIANRQLVTNTRNTADTPGLTHQQVVANRLNLQRRLIAERMASERPGMQRQFAQFIRDSTSVPTRPPPFQGGPDQFPPWLRSQMNFPRPNFPFLHQRGPPGPFNRFGGPPFFL</sequence>
<evidence type="ECO:0000313" key="3">
    <source>
        <dbReference type="EMBL" id="CAG2193338.1"/>
    </source>
</evidence>
<feature type="region of interest" description="Disordered" evidence="1">
    <location>
        <begin position="292"/>
        <end position="339"/>
    </location>
</feature>
<feature type="compositionally biased region" description="Polar residues" evidence="1">
    <location>
        <begin position="324"/>
        <end position="334"/>
    </location>
</feature>
<feature type="compositionally biased region" description="Polar residues" evidence="1">
    <location>
        <begin position="354"/>
        <end position="372"/>
    </location>
</feature>
<evidence type="ECO:0000313" key="4">
    <source>
        <dbReference type="Proteomes" id="UP000683360"/>
    </source>
</evidence>
<proteinExistence type="predicted"/>
<keyword evidence="2" id="KW-0732">Signal</keyword>
<feature type="signal peptide" evidence="2">
    <location>
        <begin position="1"/>
        <end position="19"/>
    </location>
</feature>
<keyword evidence="4" id="KW-1185">Reference proteome</keyword>
<organism evidence="3 4">
    <name type="scientific">Mytilus edulis</name>
    <name type="common">Blue mussel</name>
    <dbReference type="NCBI Taxonomy" id="6550"/>
    <lineage>
        <taxon>Eukaryota</taxon>
        <taxon>Metazoa</taxon>
        <taxon>Spiralia</taxon>
        <taxon>Lophotrochozoa</taxon>
        <taxon>Mollusca</taxon>
        <taxon>Bivalvia</taxon>
        <taxon>Autobranchia</taxon>
        <taxon>Pteriomorphia</taxon>
        <taxon>Mytilida</taxon>
        <taxon>Mytiloidea</taxon>
        <taxon>Mytilidae</taxon>
        <taxon>Mytilinae</taxon>
        <taxon>Mytilus</taxon>
    </lineage>
</organism>
<feature type="chain" id="PRO_5035742104" evidence="2">
    <location>
        <begin position="20"/>
        <end position="531"/>
    </location>
</feature>
<gene>
    <name evidence="3" type="ORF">MEDL_8342</name>
</gene>
<feature type="region of interest" description="Disordered" evidence="1">
    <location>
        <begin position="354"/>
        <end position="377"/>
    </location>
</feature>
<evidence type="ECO:0000256" key="1">
    <source>
        <dbReference type="SAM" id="MobiDB-lite"/>
    </source>
</evidence>
<protein>
    <submittedName>
        <fullName evidence="3">Uncharacterized protein</fullName>
    </submittedName>
</protein>
<accession>A0A8S3QD21</accession>
<feature type="region of interest" description="Disordered" evidence="1">
    <location>
        <begin position="388"/>
        <end position="407"/>
    </location>
</feature>
<dbReference type="AlphaFoldDB" id="A0A8S3QD21"/>
<evidence type="ECO:0000256" key="2">
    <source>
        <dbReference type="SAM" id="SignalP"/>
    </source>
</evidence>
<reference evidence="3" key="1">
    <citation type="submission" date="2021-03" db="EMBL/GenBank/DDBJ databases">
        <authorList>
            <person name="Bekaert M."/>
        </authorList>
    </citation>
    <scope>NUCLEOTIDE SEQUENCE</scope>
</reference>
<dbReference type="OrthoDB" id="10349115at2759"/>
<comment type="caution">
    <text evidence="3">The sequence shown here is derived from an EMBL/GenBank/DDBJ whole genome shotgun (WGS) entry which is preliminary data.</text>
</comment>
<dbReference type="Proteomes" id="UP000683360">
    <property type="component" value="Unassembled WGS sequence"/>
</dbReference>
<name>A0A8S3QD21_MYTED</name>
<dbReference type="EMBL" id="CAJPWZ010000459">
    <property type="protein sequence ID" value="CAG2193338.1"/>
    <property type="molecule type" value="Genomic_DNA"/>
</dbReference>